<name>A0A6F8Y3H3_9ACTN</name>
<organism evidence="3 4">
    <name type="scientific">Phytohabitans flavus</name>
    <dbReference type="NCBI Taxonomy" id="1076124"/>
    <lineage>
        <taxon>Bacteria</taxon>
        <taxon>Bacillati</taxon>
        <taxon>Actinomycetota</taxon>
        <taxon>Actinomycetes</taxon>
        <taxon>Micromonosporales</taxon>
        <taxon>Micromonosporaceae</taxon>
    </lineage>
</organism>
<comment type="similarity">
    <text evidence="1">Belongs to the myo-inositol 1-phosphate synthase family.</text>
</comment>
<dbReference type="Pfam" id="PF01658">
    <property type="entry name" value="Inos-1-P_synth"/>
    <property type="match status" value="1"/>
</dbReference>
<dbReference type="SUPFAM" id="SSF51735">
    <property type="entry name" value="NAD(P)-binding Rossmann-fold domains"/>
    <property type="match status" value="1"/>
</dbReference>
<sequence>MNKKEANAMGSVRVAIVGVGNCASSLVQGVEFYRNADPTDRVPGLMHVTFGDYHVSDVEFVAAFDVDAKKVGRDLAEAIVASENNTIKLCDVPPTGVQVQRGHTFDGLGQYYREIIEESDEAPVDVVQALREAQVDVVVSYLPVGSDQADKFYAQAAIDAGCAFVNALPVFIASDPVWAKKFEDAGLPIVGDDIKSQVGATIVHRALAKLFEDRGVELLRTYQLNFGGNMDFMNMLERTRLVSKKISKTQSVTSQVPHEMAKSDVHIGPSDHVPWLDDRKWAYIRLEGKSFGDTPLNAELKLEVWDSPNSAGVIIDALRAAKIAKDRGIGGPILSASSYFMKSPPVQYADHEAHAAVEAFIKGEVDR</sequence>
<evidence type="ECO:0000313" key="3">
    <source>
        <dbReference type="EMBL" id="BCB80610.1"/>
    </source>
</evidence>
<dbReference type="InterPro" id="IPR002587">
    <property type="entry name" value="Myo-inos-1-P_Synthase"/>
</dbReference>
<reference evidence="3 4" key="2">
    <citation type="submission" date="2020-03" db="EMBL/GenBank/DDBJ databases">
        <authorList>
            <person name="Ichikawa N."/>
            <person name="Kimura A."/>
            <person name="Kitahashi Y."/>
            <person name="Uohara A."/>
        </authorList>
    </citation>
    <scope>NUCLEOTIDE SEQUENCE [LARGE SCALE GENOMIC DNA]</scope>
    <source>
        <strain evidence="3 4">NBRC 107702</strain>
    </source>
</reference>
<evidence type="ECO:0000256" key="1">
    <source>
        <dbReference type="ARBA" id="ARBA00010813"/>
    </source>
</evidence>
<dbReference type="GO" id="GO:0006021">
    <property type="term" value="P:inositol biosynthetic process"/>
    <property type="evidence" value="ECO:0007669"/>
    <property type="project" value="InterPro"/>
</dbReference>
<dbReference type="Proteomes" id="UP000502508">
    <property type="component" value="Chromosome"/>
</dbReference>
<dbReference type="KEGG" id="pfla:Pflav_070200"/>
<protein>
    <submittedName>
        <fullName evidence="3">Myo-inositol-1-phosphate synthase</fullName>
    </submittedName>
</protein>
<dbReference type="GO" id="GO:0008654">
    <property type="term" value="P:phospholipid biosynthetic process"/>
    <property type="evidence" value="ECO:0007669"/>
    <property type="project" value="InterPro"/>
</dbReference>
<dbReference type="InterPro" id="IPR017815">
    <property type="entry name" value="Myo-inos-1-P_Synthase_actino"/>
</dbReference>
<dbReference type="Gene3D" id="3.40.50.720">
    <property type="entry name" value="NAD(P)-binding Rossmann-like Domain"/>
    <property type="match status" value="1"/>
</dbReference>
<dbReference type="Gene3D" id="3.30.360.10">
    <property type="entry name" value="Dihydrodipicolinate Reductase, domain 2"/>
    <property type="match status" value="1"/>
</dbReference>
<gene>
    <name evidence="3" type="ORF">Pflav_070200</name>
</gene>
<dbReference type="InterPro" id="IPR052199">
    <property type="entry name" value="MIPS"/>
</dbReference>
<reference evidence="3 4" key="1">
    <citation type="submission" date="2020-03" db="EMBL/GenBank/DDBJ databases">
        <title>Whole genome shotgun sequence of Phytohabitans flavus NBRC 107702.</title>
        <authorList>
            <person name="Komaki H."/>
            <person name="Tamura T."/>
        </authorList>
    </citation>
    <scope>NUCLEOTIDE SEQUENCE [LARGE SCALE GENOMIC DNA]</scope>
    <source>
        <strain evidence="3 4">NBRC 107702</strain>
    </source>
</reference>
<evidence type="ECO:0000313" key="4">
    <source>
        <dbReference type="Proteomes" id="UP000502508"/>
    </source>
</evidence>
<dbReference type="InterPro" id="IPR036291">
    <property type="entry name" value="NAD(P)-bd_dom_sf"/>
</dbReference>
<keyword evidence="4" id="KW-1185">Reference proteome</keyword>
<evidence type="ECO:0000259" key="2">
    <source>
        <dbReference type="Pfam" id="PF01658"/>
    </source>
</evidence>
<dbReference type="PANTHER" id="PTHR43125:SF1">
    <property type="entry name" value="INOSITOL-3-PHOSPHATE SYNTHASE"/>
    <property type="match status" value="1"/>
</dbReference>
<dbReference type="PIRSF" id="PIRSF015578">
    <property type="entry name" value="Myoinos-ppht_syn"/>
    <property type="match status" value="1"/>
</dbReference>
<accession>A0A6F8Y3H3</accession>
<dbReference type="SUPFAM" id="SSF55347">
    <property type="entry name" value="Glyceraldehyde-3-phosphate dehydrogenase-like, C-terminal domain"/>
    <property type="match status" value="1"/>
</dbReference>
<dbReference type="EMBL" id="AP022870">
    <property type="protein sequence ID" value="BCB80610.1"/>
    <property type="molecule type" value="Genomic_DNA"/>
</dbReference>
<dbReference type="PANTHER" id="PTHR43125">
    <property type="entry name" value="INOSITOL-3-PHOSPHATE SYNTHASE"/>
    <property type="match status" value="1"/>
</dbReference>
<dbReference type="AlphaFoldDB" id="A0A6F8Y3H3"/>
<dbReference type="GO" id="GO:0004512">
    <property type="term" value="F:inositol-3-phosphate synthase activity"/>
    <property type="evidence" value="ECO:0007669"/>
    <property type="project" value="InterPro"/>
</dbReference>
<feature type="domain" description="Myo-inositol-1-phosphate synthase GAPDH-like" evidence="2">
    <location>
        <begin position="199"/>
        <end position="307"/>
    </location>
</feature>
<dbReference type="NCBIfam" id="TIGR03450">
    <property type="entry name" value="mycothiol_INO1"/>
    <property type="match status" value="1"/>
</dbReference>
<dbReference type="InterPro" id="IPR013021">
    <property type="entry name" value="Myo-inos-1-P_Synthase_GAPDH"/>
</dbReference>
<proteinExistence type="inferred from homology"/>